<dbReference type="EMBL" id="CAJVPQ010004041">
    <property type="protein sequence ID" value="CAG8643136.1"/>
    <property type="molecule type" value="Genomic_DNA"/>
</dbReference>
<organism evidence="1 2">
    <name type="scientific">Funneliformis caledonium</name>
    <dbReference type="NCBI Taxonomy" id="1117310"/>
    <lineage>
        <taxon>Eukaryota</taxon>
        <taxon>Fungi</taxon>
        <taxon>Fungi incertae sedis</taxon>
        <taxon>Mucoromycota</taxon>
        <taxon>Glomeromycotina</taxon>
        <taxon>Glomeromycetes</taxon>
        <taxon>Glomerales</taxon>
        <taxon>Glomeraceae</taxon>
        <taxon>Funneliformis</taxon>
    </lineage>
</organism>
<comment type="caution">
    <text evidence="1">The sequence shown here is derived from an EMBL/GenBank/DDBJ whole genome shotgun (WGS) entry which is preliminary data.</text>
</comment>
<name>A0A9N9DL90_9GLOM</name>
<reference evidence="1" key="1">
    <citation type="submission" date="2021-06" db="EMBL/GenBank/DDBJ databases">
        <authorList>
            <person name="Kallberg Y."/>
            <person name="Tangrot J."/>
            <person name="Rosling A."/>
        </authorList>
    </citation>
    <scope>NUCLEOTIDE SEQUENCE</scope>
    <source>
        <strain evidence="1">UK204</strain>
    </source>
</reference>
<dbReference type="AlphaFoldDB" id="A0A9N9DL90"/>
<dbReference type="OrthoDB" id="2360599at2759"/>
<dbReference type="Proteomes" id="UP000789570">
    <property type="component" value="Unassembled WGS sequence"/>
</dbReference>
<evidence type="ECO:0000313" key="1">
    <source>
        <dbReference type="EMBL" id="CAG8643136.1"/>
    </source>
</evidence>
<sequence length="57" mass="6600">MFCFYVLNFTLCIVIISKTISICTIPTNYIGPNSPVKQCDFANKIRWSPPYQFTLFT</sequence>
<gene>
    <name evidence="1" type="ORF">FCALED_LOCUS10675</name>
</gene>
<keyword evidence="2" id="KW-1185">Reference proteome</keyword>
<protein>
    <submittedName>
        <fullName evidence="1">14418_t:CDS:1</fullName>
    </submittedName>
</protein>
<evidence type="ECO:0000313" key="2">
    <source>
        <dbReference type="Proteomes" id="UP000789570"/>
    </source>
</evidence>
<feature type="non-terminal residue" evidence="1">
    <location>
        <position position="57"/>
    </location>
</feature>
<proteinExistence type="predicted"/>
<accession>A0A9N9DL90</accession>